<dbReference type="OrthoDB" id="203796at2759"/>
<dbReference type="AlphaFoldDB" id="A0A9N9HN83"/>
<keyword evidence="2" id="KW-0812">Transmembrane</keyword>
<sequence>MSDNSDYVFVFTASDASSSGYQNFFQPNSSVPRRTYAATMNSNFPENDNYGQPSTTNNSLPPSYEEAIANSVNPSTFTVTPVAQSVSARPLERIFVVPNDLEEEGACLLTKNDNNGSDVDKSKLSLNDGMDHGEGGSSYNREIPSQTLDDGATSLDMNSPPPKYTISDAEFQVSDNGVSSSDPKLNREAESLYRFFIAHNDKPQMAISIHGYHSEWVEESYTYTDDGGNTKWATRSKHIEVTDFKFTCDLTDYILPNGEIHLSADKSPEMDIMQLLKEYVENKNILKEIEMRKVVLWDYESLTKAISSTIRSQGYRNDIRITYPMRNHIVVVQSDHKFARLTRKFWFKFLCFITCLWIILLPLSWLYKKSYKNQLRSDFQMNIGPRDWFQQNAGTIVANVKWL</sequence>
<keyword evidence="4" id="KW-1185">Reference proteome</keyword>
<feature type="transmembrane region" description="Helical" evidence="2">
    <location>
        <begin position="345"/>
        <end position="367"/>
    </location>
</feature>
<gene>
    <name evidence="3" type="ORF">AMORRO_LOCUS11936</name>
</gene>
<dbReference type="PANTHER" id="PTHR37848">
    <property type="entry name" value="EXPRESSED PROTEIN"/>
    <property type="match status" value="1"/>
</dbReference>
<dbReference type="Proteomes" id="UP000789342">
    <property type="component" value="Unassembled WGS sequence"/>
</dbReference>
<comment type="caution">
    <text evidence="3">The sequence shown here is derived from an EMBL/GenBank/DDBJ whole genome shotgun (WGS) entry which is preliminary data.</text>
</comment>
<organism evidence="3 4">
    <name type="scientific">Acaulospora morrowiae</name>
    <dbReference type="NCBI Taxonomy" id="94023"/>
    <lineage>
        <taxon>Eukaryota</taxon>
        <taxon>Fungi</taxon>
        <taxon>Fungi incertae sedis</taxon>
        <taxon>Mucoromycota</taxon>
        <taxon>Glomeromycotina</taxon>
        <taxon>Glomeromycetes</taxon>
        <taxon>Diversisporales</taxon>
        <taxon>Acaulosporaceae</taxon>
        <taxon>Acaulospora</taxon>
    </lineage>
</organism>
<feature type="compositionally biased region" description="Polar residues" evidence="1">
    <location>
        <begin position="137"/>
        <end position="148"/>
    </location>
</feature>
<proteinExistence type="predicted"/>
<keyword evidence="2" id="KW-0472">Membrane</keyword>
<protein>
    <submittedName>
        <fullName evidence="3">10241_t:CDS:1</fullName>
    </submittedName>
</protein>
<evidence type="ECO:0000313" key="4">
    <source>
        <dbReference type="Proteomes" id="UP000789342"/>
    </source>
</evidence>
<feature type="region of interest" description="Disordered" evidence="1">
    <location>
        <begin position="40"/>
        <end position="59"/>
    </location>
</feature>
<evidence type="ECO:0000256" key="1">
    <source>
        <dbReference type="SAM" id="MobiDB-lite"/>
    </source>
</evidence>
<evidence type="ECO:0000256" key="2">
    <source>
        <dbReference type="SAM" id="Phobius"/>
    </source>
</evidence>
<dbReference type="PANTHER" id="PTHR37848:SF1">
    <property type="entry name" value="SUN DOMAIN-CONTAINING PROTEIN"/>
    <property type="match status" value="1"/>
</dbReference>
<evidence type="ECO:0000313" key="3">
    <source>
        <dbReference type="EMBL" id="CAG8697696.1"/>
    </source>
</evidence>
<feature type="region of interest" description="Disordered" evidence="1">
    <location>
        <begin position="112"/>
        <end position="160"/>
    </location>
</feature>
<accession>A0A9N9HN83</accession>
<name>A0A9N9HN83_9GLOM</name>
<dbReference type="EMBL" id="CAJVPV010016355">
    <property type="protein sequence ID" value="CAG8697696.1"/>
    <property type="molecule type" value="Genomic_DNA"/>
</dbReference>
<keyword evidence="2" id="KW-1133">Transmembrane helix</keyword>
<reference evidence="3" key="1">
    <citation type="submission" date="2021-06" db="EMBL/GenBank/DDBJ databases">
        <authorList>
            <person name="Kallberg Y."/>
            <person name="Tangrot J."/>
            <person name="Rosling A."/>
        </authorList>
    </citation>
    <scope>NUCLEOTIDE SEQUENCE</scope>
    <source>
        <strain evidence="3">CL551</strain>
    </source>
</reference>
<feature type="compositionally biased region" description="Basic and acidic residues" evidence="1">
    <location>
        <begin position="118"/>
        <end position="134"/>
    </location>
</feature>